<proteinExistence type="predicted"/>
<dbReference type="InterPro" id="IPR011047">
    <property type="entry name" value="Quinoprotein_ADH-like_sf"/>
</dbReference>
<evidence type="ECO:0000313" key="3">
    <source>
        <dbReference type="Proteomes" id="UP000295063"/>
    </source>
</evidence>
<dbReference type="Pfam" id="PF13360">
    <property type="entry name" value="PQQ_2"/>
    <property type="match status" value="1"/>
</dbReference>
<sequence>MRKITTLLILGLFLGTVAALGIHVLDSETGLAVSSKQINRHSGKYEKVVEVSLGKVEAHNYQRMGFTKGFVQFSPDNRYLAVGTENGEVVMLTNTGKTLWRNNIGLGKMAALAFSQDSKYLLIGESSQQGYLLCFDAANGTEKWRQASVGELGVEIKDKTYPAIVAIRTDEAGRIFAVGQRYIRFADGRNEYRGRIYQLDETGKRLAVFPRDHNLDAWVSWVSVDSQGKRAVFGTANWDAIQNNRYADNIYCLDENLDRLWSRVIPPVYPYQNTTMRSSPEISADGKFVAGIVSDGRCFLYDTGEGRELWRRNLSEPQKISGVYMNANGANVQIVGDHFVFTTGNTYNRANWQLPTPVEHPGSNSMFVFDLRGQLVNRQRFGGMIEQIAVSKQQAALAVGRNVRTKDTGVHGLYITSLPDAQTIDYIATDGPCVGSAISPDGRYAAAVEAPLQLDDGRVIGEYKLILVKSRN</sequence>
<feature type="domain" description="Pyrrolo-quinoline quinone repeat" evidence="1">
    <location>
        <begin position="86"/>
        <end position="344"/>
    </location>
</feature>
<organism evidence="2 3">
    <name type="scientific">Anaerospora hongkongensis</name>
    <dbReference type="NCBI Taxonomy" id="244830"/>
    <lineage>
        <taxon>Bacteria</taxon>
        <taxon>Bacillati</taxon>
        <taxon>Bacillota</taxon>
        <taxon>Negativicutes</taxon>
        <taxon>Selenomonadales</taxon>
        <taxon>Sporomusaceae</taxon>
        <taxon>Anaerospora</taxon>
    </lineage>
</organism>
<dbReference type="RefSeq" id="WP_132081413.1">
    <property type="nucleotide sequence ID" value="NZ_SLUI01000008.1"/>
</dbReference>
<dbReference type="SUPFAM" id="SSF50998">
    <property type="entry name" value="Quinoprotein alcohol dehydrogenase-like"/>
    <property type="match status" value="1"/>
</dbReference>
<dbReference type="Gene3D" id="2.130.10.10">
    <property type="entry name" value="YVTN repeat-like/Quinoprotein amine dehydrogenase"/>
    <property type="match status" value="1"/>
</dbReference>
<accession>A0A4R1PYU5</accession>
<reference evidence="2 3" key="1">
    <citation type="submission" date="2019-03" db="EMBL/GenBank/DDBJ databases">
        <title>Genomic Encyclopedia of Type Strains, Phase IV (KMG-IV): sequencing the most valuable type-strain genomes for metagenomic binning, comparative biology and taxonomic classification.</title>
        <authorList>
            <person name="Goeker M."/>
        </authorList>
    </citation>
    <scope>NUCLEOTIDE SEQUENCE [LARGE SCALE GENOMIC DNA]</scope>
    <source>
        <strain evidence="2 3">DSM 15969</strain>
    </source>
</reference>
<dbReference type="EMBL" id="SLUI01000008">
    <property type="protein sequence ID" value="TCL36568.1"/>
    <property type="molecule type" value="Genomic_DNA"/>
</dbReference>
<dbReference type="Proteomes" id="UP000295063">
    <property type="component" value="Unassembled WGS sequence"/>
</dbReference>
<dbReference type="InterPro" id="IPR015943">
    <property type="entry name" value="WD40/YVTN_repeat-like_dom_sf"/>
</dbReference>
<name>A0A4R1PYU5_9FIRM</name>
<comment type="caution">
    <text evidence="2">The sequence shown here is derived from an EMBL/GenBank/DDBJ whole genome shotgun (WGS) entry which is preliminary data.</text>
</comment>
<protein>
    <submittedName>
        <fullName evidence="2">Putative pyrroloquinoline-quinone binding quinoprotein</fullName>
    </submittedName>
</protein>
<keyword evidence="3" id="KW-1185">Reference proteome</keyword>
<dbReference type="InterPro" id="IPR002372">
    <property type="entry name" value="PQQ_rpt_dom"/>
</dbReference>
<dbReference type="OrthoDB" id="9762291at2"/>
<dbReference type="AlphaFoldDB" id="A0A4R1PYU5"/>
<dbReference type="PANTHER" id="PTHR34512">
    <property type="entry name" value="CELL SURFACE PROTEIN"/>
    <property type="match status" value="1"/>
</dbReference>
<gene>
    <name evidence="2" type="ORF">EV210_108218</name>
</gene>
<dbReference type="PANTHER" id="PTHR34512:SF30">
    <property type="entry name" value="OUTER MEMBRANE PROTEIN ASSEMBLY FACTOR BAMB"/>
    <property type="match status" value="1"/>
</dbReference>
<evidence type="ECO:0000313" key="2">
    <source>
        <dbReference type="EMBL" id="TCL36568.1"/>
    </source>
</evidence>
<evidence type="ECO:0000259" key="1">
    <source>
        <dbReference type="Pfam" id="PF13360"/>
    </source>
</evidence>